<sequence>MWIGDVVADLLVAVTMVWLLTTSQQRYSSRMISKLIRLCVETNVATTTLAILFLTLYFAFPTKPYLLTPGACIGKVYSNTLMVSLNNRTALRRAASSHSFVESGSITFRSRMNMESHASNHAVVRLPSDAARSDSNTPYKTRALGSVEHGEEIELGTMDSGRDISQAASDRVIVLQHQGVELGSF</sequence>
<reference evidence="1" key="2">
    <citation type="journal article" date="2022" name="New Phytol.">
        <title>Evolutionary transition to the ectomycorrhizal habit in the genomes of a hyperdiverse lineage of mushroom-forming fungi.</title>
        <authorList>
            <person name="Looney B."/>
            <person name="Miyauchi S."/>
            <person name="Morin E."/>
            <person name="Drula E."/>
            <person name="Courty P.E."/>
            <person name="Kohler A."/>
            <person name="Kuo A."/>
            <person name="LaButti K."/>
            <person name="Pangilinan J."/>
            <person name="Lipzen A."/>
            <person name="Riley R."/>
            <person name="Andreopoulos W."/>
            <person name="He G."/>
            <person name="Johnson J."/>
            <person name="Nolan M."/>
            <person name="Tritt A."/>
            <person name="Barry K.W."/>
            <person name="Grigoriev I.V."/>
            <person name="Nagy L.G."/>
            <person name="Hibbett D."/>
            <person name="Henrissat B."/>
            <person name="Matheny P.B."/>
            <person name="Labbe J."/>
            <person name="Martin F.M."/>
        </authorList>
    </citation>
    <scope>NUCLEOTIDE SEQUENCE</scope>
    <source>
        <strain evidence="1">FP105234-sp</strain>
    </source>
</reference>
<dbReference type="Proteomes" id="UP000814033">
    <property type="component" value="Unassembled WGS sequence"/>
</dbReference>
<dbReference type="EMBL" id="MU276011">
    <property type="protein sequence ID" value="KAI0043600.1"/>
    <property type="molecule type" value="Genomic_DNA"/>
</dbReference>
<organism evidence="1 2">
    <name type="scientific">Auriscalpium vulgare</name>
    <dbReference type="NCBI Taxonomy" id="40419"/>
    <lineage>
        <taxon>Eukaryota</taxon>
        <taxon>Fungi</taxon>
        <taxon>Dikarya</taxon>
        <taxon>Basidiomycota</taxon>
        <taxon>Agaricomycotina</taxon>
        <taxon>Agaricomycetes</taxon>
        <taxon>Russulales</taxon>
        <taxon>Auriscalpiaceae</taxon>
        <taxon>Auriscalpium</taxon>
    </lineage>
</organism>
<evidence type="ECO:0000313" key="2">
    <source>
        <dbReference type="Proteomes" id="UP000814033"/>
    </source>
</evidence>
<accession>A0ACB8RI41</accession>
<comment type="caution">
    <text evidence="1">The sequence shown here is derived from an EMBL/GenBank/DDBJ whole genome shotgun (WGS) entry which is preliminary data.</text>
</comment>
<reference evidence="1" key="1">
    <citation type="submission" date="2021-02" db="EMBL/GenBank/DDBJ databases">
        <authorList>
            <consortium name="DOE Joint Genome Institute"/>
            <person name="Ahrendt S."/>
            <person name="Looney B.P."/>
            <person name="Miyauchi S."/>
            <person name="Morin E."/>
            <person name="Drula E."/>
            <person name="Courty P.E."/>
            <person name="Chicoki N."/>
            <person name="Fauchery L."/>
            <person name="Kohler A."/>
            <person name="Kuo A."/>
            <person name="Labutti K."/>
            <person name="Pangilinan J."/>
            <person name="Lipzen A."/>
            <person name="Riley R."/>
            <person name="Andreopoulos W."/>
            <person name="He G."/>
            <person name="Johnson J."/>
            <person name="Barry K.W."/>
            <person name="Grigoriev I.V."/>
            <person name="Nagy L."/>
            <person name="Hibbett D."/>
            <person name="Henrissat B."/>
            <person name="Matheny P.B."/>
            <person name="Labbe J."/>
            <person name="Martin F."/>
        </authorList>
    </citation>
    <scope>NUCLEOTIDE SEQUENCE</scope>
    <source>
        <strain evidence="1">FP105234-sp</strain>
    </source>
</reference>
<gene>
    <name evidence="1" type="ORF">FA95DRAFT_369823</name>
</gene>
<protein>
    <submittedName>
        <fullName evidence="1">Uncharacterized protein</fullName>
    </submittedName>
</protein>
<evidence type="ECO:0000313" key="1">
    <source>
        <dbReference type="EMBL" id="KAI0043600.1"/>
    </source>
</evidence>
<proteinExistence type="predicted"/>
<keyword evidence="2" id="KW-1185">Reference proteome</keyword>
<name>A0ACB8RI41_9AGAM</name>